<evidence type="ECO:0000256" key="1">
    <source>
        <dbReference type="SAM" id="Phobius"/>
    </source>
</evidence>
<feature type="transmembrane region" description="Helical" evidence="1">
    <location>
        <begin position="46"/>
        <end position="68"/>
    </location>
</feature>
<keyword evidence="1" id="KW-0472">Membrane</keyword>
<comment type="caution">
    <text evidence="2">The sequence shown here is derived from an EMBL/GenBank/DDBJ whole genome shotgun (WGS) entry which is preliminary data.</text>
</comment>
<organism evidence="2">
    <name type="scientific">Thermodesulfobium narugense</name>
    <dbReference type="NCBI Taxonomy" id="184064"/>
    <lineage>
        <taxon>Bacteria</taxon>
        <taxon>Pseudomonadati</taxon>
        <taxon>Thermodesulfobiota</taxon>
        <taxon>Thermodesulfobiia</taxon>
        <taxon>Thermodesulfobiales</taxon>
        <taxon>Thermodesulfobiaceae</taxon>
        <taxon>Thermodesulfobium</taxon>
    </lineage>
</organism>
<keyword evidence="1" id="KW-0812">Transmembrane</keyword>
<gene>
    <name evidence="2" type="ORF">ENL70_04600</name>
</gene>
<accession>A0A7C5PBJ5</accession>
<dbReference type="AlphaFoldDB" id="A0A7C5PBJ5"/>
<protein>
    <submittedName>
        <fullName evidence="2">Uncharacterized protein</fullName>
    </submittedName>
</protein>
<reference evidence="2" key="1">
    <citation type="journal article" date="2020" name="mSystems">
        <title>Genome- and Community-Level Interaction Insights into Carbon Utilization and Element Cycling Functions of Hydrothermarchaeota in Hydrothermal Sediment.</title>
        <authorList>
            <person name="Zhou Z."/>
            <person name="Liu Y."/>
            <person name="Xu W."/>
            <person name="Pan J."/>
            <person name="Luo Z.H."/>
            <person name="Li M."/>
        </authorList>
    </citation>
    <scope>NUCLEOTIDE SEQUENCE [LARGE SCALE GENOMIC DNA]</scope>
    <source>
        <strain evidence="2">SpSt-1019</strain>
    </source>
</reference>
<name>A0A7C5PBJ5_9BACT</name>
<feature type="transmembrane region" description="Helical" evidence="1">
    <location>
        <begin position="12"/>
        <end position="34"/>
    </location>
</feature>
<dbReference type="EMBL" id="DRUY01000151">
    <property type="protein sequence ID" value="HHI65809.1"/>
    <property type="molecule type" value="Genomic_DNA"/>
</dbReference>
<keyword evidence="1" id="KW-1133">Transmembrane helix</keyword>
<proteinExistence type="predicted"/>
<sequence length="81" mass="9435">MNPYKFFEKPNSLKITLIVLFTFLAIVTVLDLVIPKEAEYGFEKFPSFFSVYGFVACVVLVLAAKYILRPIVKRKEDYYDN</sequence>
<evidence type="ECO:0000313" key="2">
    <source>
        <dbReference type="EMBL" id="HHI65809.1"/>
    </source>
</evidence>